<gene>
    <name evidence="1" type="ORF">GWI33_015597</name>
</gene>
<accession>A0A834I2Z3</accession>
<dbReference type="Proteomes" id="UP000625711">
    <property type="component" value="Unassembled WGS sequence"/>
</dbReference>
<proteinExistence type="predicted"/>
<reference evidence="1" key="1">
    <citation type="submission" date="2020-08" db="EMBL/GenBank/DDBJ databases">
        <title>Genome sequencing and assembly of the red palm weevil Rhynchophorus ferrugineus.</title>
        <authorList>
            <person name="Dias G.B."/>
            <person name="Bergman C.M."/>
            <person name="Manee M."/>
        </authorList>
    </citation>
    <scope>NUCLEOTIDE SEQUENCE</scope>
    <source>
        <strain evidence="1">AA-2017</strain>
        <tissue evidence="1">Whole larva</tissue>
    </source>
</reference>
<comment type="caution">
    <text evidence="1">The sequence shown here is derived from an EMBL/GenBank/DDBJ whole genome shotgun (WGS) entry which is preliminary data.</text>
</comment>
<name>A0A834I2Z3_RHYFE</name>
<evidence type="ECO:0000313" key="1">
    <source>
        <dbReference type="EMBL" id="KAF7271522.1"/>
    </source>
</evidence>
<dbReference type="EMBL" id="JAACXV010013947">
    <property type="protein sequence ID" value="KAF7271522.1"/>
    <property type="molecule type" value="Genomic_DNA"/>
</dbReference>
<evidence type="ECO:0000313" key="2">
    <source>
        <dbReference type="Proteomes" id="UP000625711"/>
    </source>
</evidence>
<dbReference type="AlphaFoldDB" id="A0A834I2Z3"/>
<keyword evidence="2" id="KW-1185">Reference proteome</keyword>
<sequence length="104" mass="11446">MKVFVPDIPLSHLIGKLSKNPTNVQTRMKPSKFGALMCKNLSGLNLRTIRLNNSSKASTRAIRSVGIFLRHVITLIYGCRAPSPPEIAAPKDAVPQPIHDEFVN</sequence>
<protein>
    <submittedName>
        <fullName evidence="1">Uncharacterized protein</fullName>
    </submittedName>
</protein>
<organism evidence="1 2">
    <name type="scientific">Rhynchophorus ferrugineus</name>
    <name type="common">Red palm weevil</name>
    <name type="synonym">Curculio ferrugineus</name>
    <dbReference type="NCBI Taxonomy" id="354439"/>
    <lineage>
        <taxon>Eukaryota</taxon>
        <taxon>Metazoa</taxon>
        <taxon>Ecdysozoa</taxon>
        <taxon>Arthropoda</taxon>
        <taxon>Hexapoda</taxon>
        <taxon>Insecta</taxon>
        <taxon>Pterygota</taxon>
        <taxon>Neoptera</taxon>
        <taxon>Endopterygota</taxon>
        <taxon>Coleoptera</taxon>
        <taxon>Polyphaga</taxon>
        <taxon>Cucujiformia</taxon>
        <taxon>Curculionidae</taxon>
        <taxon>Dryophthorinae</taxon>
        <taxon>Rhynchophorus</taxon>
    </lineage>
</organism>